<dbReference type="PANTHER" id="PTHR42751:SF4">
    <property type="entry name" value="K(+)_H(+) ANTIPORTER SUBUNIT KHTU"/>
    <property type="match status" value="1"/>
</dbReference>
<comment type="similarity">
    <text evidence="2">Belongs to the monovalent cation:proton antiporter 2 (CPA2) transporter (TC 2.A.37) family.</text>
</comment>
<feature type="transmembrane region" description="Helical" evidence="7">
    <location>
        <begin position="62"/>
        <end position="85"/>
    </location>
</feature>
<evidence type="ECO:0000256" key="2">
    <source>
        <dbReference type="ARBA" id="ARBA00005551"/>
    </source>
</evidence>
<feature type="transmembrane region" description="Helical" evidence="7">
    <location>
        <begin position="15"/>
        <end position="32"/>
    </location>
</feature>
<keyword evidence="3" id="KW-0813">Transport</keyword>
<gene>
    <name evidence="9" type="ORF">BROFUL_00956</name>
</gene>
<organism evidence="9 10">
    <name type="scientific">Candidatus Brocadia fulgida</name>
    <dbReference type="NCBI Taxonomy" id="380242"/>
    <lineage>
        <taxon>Bacteria</taxon>
        <taxon>Pseudomonadati</taxon>
        <taxon>Planctomycetota</taxon>
        <taxon>Candidatus Brocadiia</taxon>
        <taxon>Candidatus Brocadiales</taxon>
        <taxon>Candidatus Brocadiaceae</taxon>
        <taxon>Candidatus Brocadia</taxon>
    </lineage>
</organism>
<sequence length="406" mass="45171">MKLSIAWKMIVNESVLSLGISLIALFFAGFLATKVNQSLTAVFIVVGMILQNFFPLTIITEFIATLGIIFMLFMFGLEFSVGSLVHNQRKIFSSGMYDLLFNFPPGLLLGWILGYDLIHALLFAGVVYVTSSVIVAKSIIDLKRSANPETEYVLNVLIFEDMFIASFLACIVGVVNYGHIDARGIFFVILKTSAFFLFFIMLSRTTKKYIDKVVDIEHTELFVILILSIIVLSAGAASRIGLSEAIGAFLAGLLLSETKQRHRISDAIKPFQQFSTAIFFVAFGMSIDYKHFGSMIPIGIFIFIVSSFSKVFGGYFIGKKYELSKRACLRLGFSLIPRGEFSIILAGAIAINSAAPYHLKSLTGVYVLLSAVFGSILMKEADWFIKRFIEKRDKEVKETDNTPVLR</sequence>
<keyword evidence="4 7" id="KW-0812">Transmembrane</keyword>
<evidence type="ECO:0000313" key="10">
    <source>
        <dbReference type="Proteomes" id="UP000034954"/>
    </source>
</evidence>
<evidence type="ECO:0000256" key="6">
    <source>
        <dbReference type="ARBA" id="ARBA00023136"/>
    </source>
</evidence>
<name>A0A0M2V0S0_9BACT</name>
<evidence type="ECO:0000259" key="8">
    <source>
        <dbReference type="Pfam" id="PF00999"/>
    </source>
</evidence>
<feature type="transmembrane region" description="Helical" evidence="7">
    <location>
        <begin position="39"/>
        <end position="56"/>
    </location>
</feature>
<keyword evidence="5 7" id="KW-1133">Transmembrane helix</keyword>
<feature type="transmembrane region" description="Helical" evidence="7">
    <location>
        <begin position="97"/>
        <end position="114"/>
    </location>
</feature>
<feature type="transmembrane region" description="Helical" evidence="7">
    <location>
        <begin position="295"/>
        <end position="318"/>
    </location>
</feature>
<dbReference type="GO" id="GO:0015297">
    <property type="term" value="F:antiporter activity"/>
    <property type="evidence" value="ECO:0007669"/>
    <property type="project" value="InterPro"/>
</dbReference>
<dbReference type="InterPro" id="IPR006153">
    <property type="entry name" value="Cation/H_exchanger_TM"/>
</dbReference>
<feature type="transmembrane region" description="Helical" evidence="7">
    <location>
        <begin position="365"/>
        <end position="385"/>
    </location>
</feature>
<feature type="domain" description="Cation/H+ exchanger transmembrane" evidence="8">
    <location>
        <begin position="23"/>
        <end position="376"/>
    </location>
</feature>
<evidence type="ECO:0000256" key="1">
    <source>
        <dbReference type="ARBA" id="ARBA00004141"/>
    </source>
</evidence>
<reference evidence="9 10" key="1">
    <citation type="journal article" date="2013" name="BMC Microbiol.">
        <title>Identification of the type II cytochrome c maturation pathway in anammox bacteria by comparative genomics.</title>
        <authorList>
            <person name="Ferousi C."/>
            <person name="Speth D.R."/>
            <person name="Reimann J."/>
            <person name="Op den Camp H.J."/>
            <person name="Allen J.W."/>
            <person name="Keltjens J.T."/>
            <person name="Jetten M.S."/>
        </authorList>
    </citation>
    <scope>NUCLEOTIDE SEQUENCE [LARGE SCALE GENOMIC DNA]</scope>
    <source>
        <strain evidence="9">RU1</strain>
    </source>
</reference>
<evidence type="ECO:0000256" key="5">
    <source>
        <dbReference type="ARBA" id="ARBA00022989"/>
    </source>
</evidence>
<feature type="transmembrane region" description="Helical" evidence="7">
    <location>
        <begin position="184"/>
        <end position="202"/>
    </location>
</feature>
<keyword evidence="10" id="KW-1185">Reference proteome</keyword>
<dbReference type="AlphaFoldDB" id="A0A0M2V0S0"/>
<evidence type="ECO:0000256" key="4">
    <source>
        <dbReference type="ARBA" id="ARBA00022692"/>
    </source>
</evidence>
<feature type="transmembrane region" description="Helical" evidence="7">
    <location>
        <begin position="339"/>
        <end position="359"/>
    </location>
</feature>
<comment type="subcellular location">
    <subcellularLocation>
        <location evidence="1">Membrane</location>
        <topology evidence="1">Multi-pass membrane protein</topology>
    </subcellularLocation>
</comment>
<feature type="transmembrane region" description="Helical" evidence="7">
    <location>
        <begin position="214"/>
        <end position="234"/>
    </location>
</feature>
<dbReference type="EMBL" id="LAQJ01000116">
    <property type="protein sequence ID" value="KKO20324.1"/>
    <property type="molecule type" value="Genomic_DNA"/>
</dbReference>
<dbReference type="GO" id="GO:1902600">
    <property type="term" value="P:proton transmembrane transport"/>
    <property type="evidence" value="ECO:0007669"/>
    <property type="project" value="InterPro"/>
</dbReference>
<evidence type="ECO:0000256" key="7">
    <source>
        <dbReference type="SAM" id="Phobius"/>
    </source>
</evidence>
<dbReference type="Pfam" id="PF00999">
    <property type="entry name" value="Na_H_Exchanger"/>
    <property type="match status" value="1"/>
</dbReference>
<keyword evidence="6 7" id="KW-0472">Membrane</keyword>
<dbReference type="Proteomes" id="UP000034954">
    <property type="component" value="Unassembled WGS sequence"/>
</dbReference>
<proteinExistence type="inferred from homology"/>
<dbReference type="Gene3D" id="1.20.1530.20">
    <property type="match status" value="1"/>
</dbReference>
<evidence type="ECO:0000313" key="9">
    <source>
        <dbReference type="EMBL" id="KKO20324.1"/>
    </source>
</evidence>
<dbReference type="InterPro" id="IPR038770">
    <property type="entry name" value="Na+/solute_symporter_sf"/>
</dbReference>
<evidence type="ECO:0000256" key="3">
    <source>
        <dbReference type="ARBA" id="ARBA00022448"/>
    </source>
</evidence>
<dbReference type="PANTHER" id="PTHR42751">
    <property type="entry name" value="SODIUM/HYDROGEN EXCHANGER FAMILY/TRKA DOMAIN PROTEIN"/>
    <property type="match status" value="1"/>
</dbReference>
<accession>A0A0M2V0S0</accession>
<comment type="caution">
    <text evidence="9">The sequence shown here is derived from an EMBL/GenBank/DDBJ whole genome shotgun (WGS) entry which is preliminary data.</text>
</comment>
<feature type="transmembrane region" description="Helical" evidence="7">
    <location>
        <begin position="120"/>
        <end position="140"/>
    </location>
</feature>
<feature type="transmembrane region" description="Helical" evidence="7">
    <location>
        <begin position="152"/>
        <end position="178"/>
    </location>
</feature>
<dbReference type="GO" id="GO:0016020">
    <property type="term" value="C:membrane"/>
    <property type="evidence" value="ECO:0007669"/>
    <property type="project" value="UniProtKB-SubCell"/>
</dbReference>
<protein>
    <submittedName>
        <fullName evidence="9">Na+/H+ antiporter</fullName>
    </submittedName>
</protein>